<feature type="transmembrane region" description="Helical" evidence="1">
    <location>
        <begin position="751"/>
        <end position="774"/>
    </location>
</feature>
<feature type="transmembrane region" description="Helical" evidence="1">
    <location>
        <begin position="702"/>
        <end position="730"/>
    </location>
</feature>
<dbReference type="AlphaFoldDB" id="A0A1B1TBV1"/>
<accession>A0A1B1TBV1</accession>
<dbReference type="Gene3D" id="3.40.30.10">
    <property type="entry name" value="Glutaredoxin"/>
    <property type="match status" value="1"/>
</dbReference>
<keyword evidence="1" id="KW-0472">Membrane</keyword>
<evidence type="ECO:0000256" key="1">
    <source>
        <dbReference type="SAM" id="Phobius"/>
    </source>
</evidence>
<feature type="transmembrane region" description="Helical" evidence="1">
    <location>
        <begin position="368"/>
        <end position="388"/>
    </location>
</feature>
<keyword evidence="1" id="KW-1133">Transmembrane helix</keyword>
<feature type="transmembrane region" description="Helical" evidence="1">
    <location>
        <begin position="581"/>
        <end position="603"/>
    </location>
</feature>
<feature type="transmembrane region" description="Helical" evidence="1">
    <location>
        <begin position="341"/>
        <end position="361"/>
    </location>
</feature>
<name>A0A1B1TBV1_9ARCH</name>
<reference evidence="2" key="2">
    <citation type="journal article" date="2015" name="ISME J.">
        <title>A new class of marine Euryarchaeota group II from the Mediterranean deep chlorophyll maximum.</title>
        <authorList>
            <person name="Martin-Cuadrado A.B."/>
            <person name="Garcia-Heredia I."/>
            <person name="Molto A.G."/>
            <person name="Lopez-Ubeda R."/>
            <person name="Kimes N."/>
            <person name="Lopez-Garcia P."/>
            <person name="Moreira D."/>
            <person name="Rodriguez-Valera F."/>
        </authorList>
    </citation>
    <scope>NUCLEOTIDE SEQUENCE</scope>
</reference>
<reference evidence="2" key="1">
    <citation type="submission" date="2014-11" db="EMBL/GenBank/DDBJ databases">
        <authorList>
            <person name="Zhu J."/>
            <person name="Qi W."/>
            <person name="Song R."/>
        </authorList>
    </citation>
    <scope>NUCLEOTIDE SEQUENCE</scope>
</reference>
<protein>
    <recommendedName>
        <fullName evidence="3">Thioredoxin domain-containing protein</fullName>
    </recommendedName>
</protein>
<proteinExistence type="predicted"/>
<feature type="transmembrane region" description="Helical" evidence="1">
    <location>
        <begin position="615"/>
        <end position="633"/>
    </location>
</feature>
<keyword evidence="1" id="KW-0812">Transmembrane</keyword>
<feature type="transmembrane region" description="Helical" evidence="1">
    <location>
        <begin position="551"/>
        <end position="569"/>
    </location>
</feature>
<dbReference type="EMBL" id="KP211851">
    <property type="protein sequence ID" value="ANV79753.1"/>
    <property type="molecule type" value="Genomic_DNA"/>
</dbReference>
<sequence>MSGRKSGKVFLSFSIISLFLFSLISASSAQIIAPEGPGIEWEKPDSHRLFLKGDASSPFLDNNWSSLTGQPIGSVDFQKTVGSTNLIDIQSAPLTEDLEFNGNITIHLFASLDVANDGCKFTNVLPGSPLGSETKFSVSFSLGNNQILSEAQTNSIVMEESFTLAHEFLIDANDVNVSLLKGDLIGLKIDVMHDCAQTGVLWWDTYDATTGIEFKGELIYPELDQTVDPNGIIRVEFTPNSPWGNDLYISQVLEVIGPVEWEDMIHGNADEDTRLDHFETPHGIRIDELNRTVLTWSSQSQLSAGKYMIDSCYKLSDQDPGETCDLVGVLRFEVLEPEPSLLNGTWAAILIPLSIIFWIGISMKEALLPLPAYGVILLLALTTLGPALDLPDIDFEEPRFEGAAPSFSLYEHGEDQQLYDFSDLLSNYDAIVIGLFTPSSPNAEIQRVDFEIAQKVIDDNVAFIQIATGEGVNSLDLENLVNQINGSWPVLIDNADSSVGKSFPSRASDSVFVIDSAGFISTWEPGTMSSQSIEDAVQSSYLGSGNLPLDLIGLIFGTTFLPLIVLAMPRGEKYEVPNSPLIPGAGLVLTLFSSSIGFALWALPVSLLSILGVGSYWIFVEIVLSLILFYHGLSMLLRGGIREIEISGRFFYSKLPEPYRIWWKENKFLDDMYLGLWVAWLLWLRVPSTMPQAIGAVGRSGLIGLFICVLFFIGYMIMAGLVVVIFKTTLAIIGDLTRILGSLTVGLRPRAWGLTCAILGMWVLLSIVVGPLLIN</sequence>
<evidence type="ECO:0000313" key="2">
    <source>
        <dbReference type="EMBL" id="ANV79753.1"/>
    </source>
</evidence>
<organism evidence="2">
    <name type="scientific">Candidatus Thalassarchaea marina</name>
    <dbReference type="NCBI Taxonomy" id="1680828"/>
    <lineage>
        <taxon>Archaea</taxon>
        <taxon>Methanobacteriati</taxon>
        <taxon>Thermoplasmatota</taxon>
        <taxon>Candidatus Poseidoniia</taxon>
        <taxon>Candidatus Poseidoniia incertae sedis</taxon>
    </lineage>
</organism>
<evidence type="ECO:0008006" key="3">
    <source>
        <dbReference type="Google" id="ProtNLM"/>
    </source>
</evidence>